<sequence length="430" mass="47534">MVRKAIESLLAEKIGLDPNSMGTGNIARAIGKRMAACGDSDEVAYWQRLQVSPAELAELIESVVVPETWFLRDREPFVFLKNYLVSQWLPHPPREQLRVLSIPAATGEEPYSIAITLTEAGLSAKQFTLDAVDISQNALIKAKRGVYGKNSFRGTEAEFLQRYFQPVTGGETSKHLPEYAVISQVRAAVNFIPGNLLDKFFMLNKINYYDIIFCRNLLIYFHRHAKEEAMAVINRLLVSGGLLFVGHSESALPLAAGFELVRHPRAFAYRKPQQPREAAIVPNGKLTAKPFPPNLPLLTGRPPAIALPSAPPAKKPEPSRDSQPPNAKEELSPLELAKDLADKGQLQEAASLCETYIQQNITSTEAYLLLGQVQQGLGNPEAAEKSFQRALYLQPDCLVALVHLALLKENRGDTAGAAIIRARIQRRQIN</sequence>
<protein>
    <submittedName>
        <fullName evidence="7">Chemotaxis protein</fullName>
    </submittedName>
</protein>
<keyword evidence="4" id="KW-0802">TPR repeat</keyword>
<evidence type="ECO:0000259" key="6">
    <source>
        <dbReference type="PROSITE" id="PS50123"/>
    </source>
</evidence>
<keyword evidence="2" id="KW-0808">Transferase</keyword>
<evidence type="ECO:0000256" key="4">
    <source>
        <dbReference type="PROSITE-ProRule" id="PRU00339"/>
    </source>
</evidence>
<dbReference type="Gene3D" id="1.25.40.10">
    <property type="entry name" value="Tetratricopeptide repeat domain"/>
    <property type="match status" value="1"/>
</dbReference>
<dbReference type="SUPFAM" id="SSF53335">
    <property type="entry name" value="S-adenosyl-L-methionine-dependent methyltransferases"/>
    <property type="match status" value="1"/>
</dbReference>
<feature type="repeat" description="TPR" evidence="4">
    <location>
        <begin position="364"/>
        <end position="397"/>
    </location>
</feature>
<evidence type="ECO:0000256" key="1">
    <source>
        <dbReference type="ARBA" id="ARBA00022603"/>
    </source>
</evidence>
<dbReference type="SMART" id="SM00028">
    <property type="entry name" value="TPR"/>
    <property type="match status" value="1"/>
</dbReference>
<evidence type="ECO:0000256" key="3">
    <source>
        <dbReference type="ARBA" id="ARBA00022691"/>
    </source>
</evidence>
<name>A0A7C3ZF11_9CYAN</name>
<dbReference type="Pfam" id="PF01739">
    <property type="entry name" value="CheR"/>
    <property type="match status" value="1"/>
</dbReference>
<keyword evidence="3" id="KW-0949">S-adenosyl-L-methionine</keyword>
<dbReference type="InterPro" id="IPR050903">
    <property type="entry name" value="Bact_Chemotaxis_MeTrfase"/>
</dbReference>
<dbReference type="GO" id="GO:0032259">
    <property type="term" value="P:methylation"/>
    <property type="evidence" value="ECO:0007669"/>
    <property type="project" value="UniProtKB-KW"/>
</dbReference>
<dbReference type="EMBL" id="DSPX01000017">
    <property type="protein sequence ID" value="HGF99459.1"/>
    <property type="molecule type" value="Genomic_DNA"/>
</dbReference>
<feature type="domain" description="CheR-type methyltransferase" evidence="6">
    <location>
        <begin position="1"/>
        <end position="274"/>
    </location>
</feature>
<dbReference type="Gene3D" id="3.40.50.150">
    <property type="entry name" value="Vaccinia Virus protein VP39"/>
    <property type="match status" value="1"/>
</dbReference>
<evidence type="ECO:0000256" key="5">
    <source>
        <dbReference type="SAM" id="MobiDB-lite"/>
    </source>
</evidence>
<evidence type="ECO:0000256" key="2">
    <source>
        <dbReference type="ARBA" id="ARBA00022679"/>
    </source>
</evidence>
<dbReference type="InterPro" id="IPR011990">
    <property type="entry name" value="TPR-like_helical_dom_sf"/>
</dbReference>
<dbReference type="PANTHER" id="PTHR24422:SF19">
    <property type="entry name" value="CHEMOTAXIS PROTEIN METHYLTRANSFERASE"/>
    <property type="match status" value="1"/>
</dbReference>
<dbReference type="InterPro" id="IPR000780">
    <property type="entry name" value="CheR_MeTrfase"/>
</dbReference>
<reference evidence="7" key="1">
    <citation type="journal article" date="2020" name="mSystems">
        <title>Genome- and Community-Level Interaction Insights into Carbon Utilization and Element Cycling Functions of Hydrothermarchaeota in Hydrothermal Sediment.</title>
        <authorList>
            <person name="Zhou Z."/>
            <person name="Liu Y."/>
            <person name="Xu W."/>
            <person name="Pan J."/>
            <person name="Luo Z.H."/>
            <person name="Li M."/>
        </authorList>
    </citation>
    <scope>NUCLEOTIDE SEQUENCE [LARGE SCALE GENOMIC DNA]</scope>
    <source>
        <strain evidence="7">SpSt-374</strain>
    </source>
</reference>
<accession>A0A7C3ZF11</accession>
<dbReference type="SUPFAM" id="SSF48452">
    <property type="entry name" value="TPR-like"/>
    <property type="match status" value="1"/>
</dbReference>
<dbReference type="InterPro" id="IPR019734">
    <property type="entry name" value="TPR_rpt"/>
</dbReference>
<evidence type="ECO:0000313" key="7">
    <source>
        <dbReference type="EMBL" id="HGF99459.1"/>
    </source>
</evidence>
<dbReference type="PROSITE" id="PS50005">
    <property type="entry name" value="TPR"/>
    <property type="match status" value="1"/>
</dbReference>
<dbReference type="SMART" id="SM00138">
    <property type="entry name" value="MeTrc"/>
    <property type="match status" value="1"/>
</dbReference>
<dbReference type="GO" id="GO:0008757">
    <property type="term" value="F:S-adenosylmethionine-dependent methyltransferase activity"/>
    <property type="evidence" value="ECO:0007669"/>
    <property type="project" value="InterPro"/>
</dbReference>
<dbReference type="Pfam" id="PF14559">
    <property type="entry name" value="TPR_19"/>
    <property type="match status" value="1"/>
</dbReference>
<dbReference type="PANTHER" id="PTHR24422">
    <property type="entry name" value="CHEMOTAXIS PROTEIN METHYLTRANSFERASE"/>
    <property type="match status" value="1"/>
</dbReference>
<dbReference type="AlphaFoldDB" id="A0A7C3ZF11"/>
<dbReference type="PRINTS" id="PR00996">
    <property type="entry name" value="CHERMTFRASE"/>
</dbReference>
<dbReference type="InterPro" id="IPR029063">
    <property type="entry name" value="SAM-dependent_MTases_sf"/>
</dbReference>
<dbReference type="InterPro" id="IPR022642">
    <property type="entry name" value="CheR_C"/>
</dbReference>
<proteinExistence type="predicted"/>
<organism evidence="7">
    <name type="scientific">Planktothricoides sp. SpSt-374</name>
    <dbReference type="NCBI Taxonomy" id="2282167"/>
    <lineage>
        <taxon>Bacteria</taxon>
        <taxon>Bacillati</taxon>
        <taxon>Cyanobacteriota</taxon>
        <taxon>Cyanophyceae</taxon>
        <taxon>Oscillatoriophycideae</taxon>
        <taxon>Oscillatoriales</taxon>
        <taxon>Oscillatoriaceae</taxon>
        <taxon>Planktothricoides</taxon>
    </lineage>
</organism>
<dbReference type="PROSITE" id="PS50123">
    <property type="entry name" value="CHER"/>
    <property type="match status" value="1"/>
</dbReference>
<feature type="region of interest" description="Disordered" evidence="5">
    <location>
        <begin position="306"/>
        <end position="331"/>
    </location>
</feature>
<keyword evidence="1" id="KW-0489">Methyltransferase</keyword>
<comment type="caution">
    <text evidence="7">The sequence shown here is derived from an EMBL/GenBank/DDBJ whole genome shotgun (WGS) entry which is preliminary data.</text>
</comment>
<gene>
    <name evidence="7" type="ORF">ENR15_01995</name>
</gene>